<organism evidence="2">
    <name type="scientific">uncultured Caudovirales phage</name>
    <dbReference type="NCBI Taxonomy" id="2100421"/>
    <lineage>
        <taxon>Viruses</taxon>
        <taxon>Duplodnaviria</taxon>
        <taxon>Heunggongvirae</taxon>
        <taxon>Uroviricota</taxon>
        <taxon>Caudoviricetes</taxon>
        <taxon>Peduoviridae</taxon>
        <taxon>Maltschvirus</taxon>
        <taxon>Maltschvirus maltsch</taxon>
    </lineage>
</organism>
<evidence type="ECO:0000313" key="2">
    <source>
        <dbReference type="EMBL" id="CAB4151324.1"/>
    </source>
</evidence>
<gene>
    <name evidence="2" type="ORF">UFOVP594_10</name>
</gene>
<reference evidence="2" key="1">
    <citation type="submission" date="2020-04" db="EMBL/GenBank/DDBJ databases">
        <authorList>
            <person name="Chiriac C."/>
            <person name="Salcher M."/>
            <person name="Ghai R."/>
            <person name="Kavagutti S V."/>
        </authorList>
    </citation>
    <scope>NUCLEOTIDE SEQUENCE</scope>
</reference>
<accession>A0A6J5MWM7</accession>
<name>A0A6J5MWM7_9CAUD</name>
<dbReference type="EMBL" id="LR796572">
    <property type="protein sequence ID" value="CAB4151324.1"/>
    <property type="molecule type" value="Genomic_DNA"/>
</dbReference>
<protein>
    <submittedName>
        <fullName evidence="2">Uncharacterized protein</fullName>
    </submittedName>
</protein>
<feature type="compositionally biased region" description="Basic and acidic residues" evidence="1">
    <location>
        <begin position="1"/>
        <end position="12"/>
    </location>
</feature>
<feature type="region of interest" description="Disordered" evidence="1">
    <location>
        <begin position="1"/>
        <end position="34"/>
    </location>
</feature>
<sequence length="53" mass="5914">MPSKKNPQDQKSKITANDLGKIGGNATLAKHGTDHYSRIARIRWQKKKAVPKT</sequence>
<proteinExistence type="predicted"/>
<evidence type="ECO:0000256" key="1">
    <source>
        <dbReference type="SAM" id="MobiDB-lite"/>
    </source>
</evidence>